<comment type="caution">
    <text evidence="3">The sequence shown here is derived from an EMBL/GenBank/DDBJ whole genome shotgun (WGS) entry which is preliminary data.</text>
</comment>
<gene>
    <name evidence="3" type="ORF">GCM10023168_23800</name>
</gene>
<dbReference type="Pfam" id="PF00535">
    <property type="entry name" value="Glycos_transf_2"/>
    <property type="match status" value="1"/>
</dbReference>
<feature type="domain" description="Glycosyltransferase 2-like" evidence="2">
    <location>
        <begin position="62"/>
        <end position="139"/>
    </location>
</feature>
<reference evidence="4" key="1">
    <citation type="journal article" date="2019" name="Int. J. Syst. Evol. Microbiol.">
        <title>The Global Catalogue of Microorganisms (GCM) 10K type strain sequencing project: providing services to taxonomists for standard genome sequencing and annotation.</title>
        <authorList>
            <consortium name="The Broad Institute Genomics Platform"/>
            <consortium name="The Broad Institute Genome Sequencing Center for Infectious Disease"/>
            <person name="Wu L."/>
            <person name="Ma J."/>
        </authorList>
    </citation>
    <scope>NUCLEOTIDE SEQUENCE [LARGE SCALE GENOMIC DNA]</scope>
    <source>
        <strain evidence="4">JCM 17809</strain>
    </source>
</reference>
<name>A0ABP8KIT3_9MICO</name>
<feature type="region of interest" description="Disordered" evidence="1">
    <location>
        <begin position="284"/>
        <end position="342"/>
    </location>
</feature>
<dbReference type="SUPFAM" id="SSF53448">
    <property type="entry name" value="Nucleotide-diphospho-sugar transferases"/>
    <property type="match status" value="1"/>
</dbReference>
<protein>
    <recommendedName>
        <fullName evidence="2">Glycosyltransferase 2-like domain-containing protein</fullName>
    </recommendedName>
</protein>
<proteinExistence type="predicted"/>
<keyword evidence="4" id="KW-1185">Reference proteome</keyword>
<dbReference type="PANTHER" id="PTHR15046:SF3">
    <property type="entry name" value="BETA-1,4 N-ACETYLGALACTOSAMINYLTRANSFERASE 2-LIKE"/>
    <property type="match status" value="1"/>
</dbReference>
<dbReference type="InterPro" id="IPR029044">
    <property type="entry name" value="Nucleotide-diphossugar_trans"/>
</dbReference>
<evidence type="ECO:0000256" key="1">
    <source>
        <dbReference type="SAM" id="MobiDB-lite"/>
    </source>
</evidence>
<evidence type="ECO:0000313" key="4">
    <source>
        <dbReference type="Proteomes" id="UP001500945"/>
    </source>
</evidence>
<accession>A0ABP8KIT3</accession>
<organism evidence="3 4">
    <name type="scientific">Fodinibacter luteus</name>
    <dbReference type="NCBI Taxonomy" id="552064"/>
    <lineage>
        <taxon>Bacteria</taxon>
        <taxon>Bacillati</taxon>
        <taxon>Actinomycetota</taxon>
        <taxon>Actinomycetes</taxon>
        <taxon>Micrococcales</taxon>
        <taxon>Intrasporangiaceae</taxon>
        <taxon>Fodinibacter (ex Wang et al. 2009)</taxon>
    </lineage>
</organism>
<dbReference type="CDD" id="cd00761">
    <property type="entry name" value="Glyco_tranf_GTA_type"/>
    <property type="match status" value="1"/>
</dbReference>
<dbReference type="RefSeq" id="WP_345206153.1">
    <property type="nucleotide sequence ID" value="NZ_BAABGM010000015.1"/>
</dbReference>
<sequence length="342" mass="37225">MDARRVKRVMLGRGGAPLRLAYRGATAAAVRGVRALDRVTGERSDPSTRAETARTVTMAVKTFQRPDIARRLVRSARTVFDGRIVVADDSATPMTFPEPGVDVIALPFNSGVSVGRNAALDAVGTEFVLVTDDDIVFTRATDVDAARRRLQSCPEIDVVGFLRVELPRWMAHDFDADALFAGHREPLRPWGELVCGLPVRYKIEQVYLARTEAVGRVRWDPRIRMVDHADFFSRAAGELVVVLDTSIRAYHAQTPFDAEYARYRQDVAADLRYLSRVWGARAAGRTDEGSLPTSEGPAPTAEGWGPANEGPVAANEGPVPTTEGPVPMNEGPPPTGAGPRRA</sequence>
<dbReference type="EMBL" id="BAABGM010000015">
    <property type="protein sequence ID" value="GAA4407597.1"/>
    <property type="molecule type" value="Genomic_DNA"/>
</dbReference>
<dbReference type="Proteomes" id="UP001500945">
    <property type="component" value="Unassembled WGS sequence"/>
</dbReference>
<dbReference type="PANTHER" id="PTHR15046">
    <property type="entry name" value="GLYCO_TRANS_2-LIKE DOMAIN-CONTAINING PROTEIN"/>
    <property type="match status" value="1"/>
</dbReference>
<dbReference type="Gene3D" id="3.90.550.10">
    <property type="entry name" value="Spore Coat Polysaccharide Biosynthesis Protein SpsA, Chain A"/>
    <property type="match status" value="1"/>
</dbReference>
<dbReference type="InterPro" id="IPR001173">
    <property type="entry name" value="Glyco_trans_2-like"/>
</dbReference>
<evidence type="ECO:0000313" key="3">
    <source>
        <dbReference type="EMBL" id="GAA4407597.1"/>
    </source>
</evidence>
<evidence type="ECO:0000259" key="2">
    <source>
        <dbReference type="Pfam" id="PF00535"/>
    </source>
</evidence>